<name>A0A7S4QUD2_9STRA</name>
<proteinExistence type="predicted"/>
<dbReference type="InterPro" id="IPR018641">
    <property type="entry name" value="Trfase_1_rSAM/seldom-assoc"/>
</dbReference>
<organism evidence="1">
    <name type="scientific">Ditylum brightwellii</name>
    <dbReference type="NCBI Taxonomy" id="49249"/>
    <lineage>
        <taxon>Eukaryota</taxon>
        <taxon>Sar</taxon>
        <taxon>Stramenopiles</taxon>
        <taxon>Ochrophyta</taxon>
        <taxon>Bacillariophyta</taxon>
        <taxon>Mediophyceae</taxon>
        <taxon>Lithodesmiophycidae</taxon>
        <taxon>Lithodesmiales</taxon>
        <taxon>Lithodesmiaceae</taxon>
        <taxon>Ditylum</taxon>
    </lineage>
</organism>
<sequence length="348" mass="37657">MKANGAIVLVAKCPIPGKSKTRLTPLLGSDGAASLARAMLSDILVTLLSSFPENVLKVLLYAPGNEEGEAHMVDILKDLGLPYTTTTADDDDEEEEEDVYQRWILLPMVNDTSLQSSDLGGKLSNGLNRVRTLQSKLSSSSNENGDVVFLGMDSPELPLHEISHALQISSQKAHLCPANDGGYGMLCVPSHAPCPTIFEHVQWSTHLTAVSQLKALTDCGVEVSLGKLMFDIDEMEDVRGLAGRLCNVRNGVLDGDERMEDVRGLAGRLCNVRNGVLDGDERKEGGVLERCTPGAMASSSLKDGDGNMCLYTWDALMKLSIILKQEGENEDGQDRQFFILNDKAFASC</sequence>
<dbReference type="InterPro" id="IPR029044">
    <property type="entry name" value="Nucleotide-diphossugar_trans"/>
</dbReference>
<dbReference type="Pfam" id="PF09837">
    <property type="entry name" value="DUF2064"/>
    <property type="match status" value="1"/>
</dbReference>
<evidence type="ECO:0000313" key="1">
    <source>
        <dbReference type="EMBL" id="CAE4594251.1"/>
    </source>
</evidence>
<dbReference type="Gene3D" id="3.90.550.10">
    <property type="entry name" value="Spore Coat Polysaccharide Biosynthesis Protein SpsA, Chain A"/>
    <property type="match status" value="1"/>
</dbReference>
<evidence type="ECO:0008006" key="2">
    <source>
        <dbReference type="Google" id="ProtNLM"/>
    </source>
</evidence>
<dbReference type="AlphaFoldDB" id="A0A7S4QUD2"/>
<dbReference type="EMBL" id="HBNS01010065">
    <property type="protein sequence ID" value="CAE4594251.1"/>
    <property type="molecule type" value="Transcribed_RNA"/>
</dbReference>
<dbReference type="SUPFAM" id="SSF53448">
    <property type="entry name" value="Nucleotide-diphospho-sugar transferases"/>
    <property type="match status" value="1"/>
</dbReference>
<accession>A0A7S4QUD2</accession>
<dbReference type="PANTHER" id="PTHR36529">
    <property type="entry name" value="SLL1095 PROTEIN"/>
    <property type="match status" value="1"/>
</dbReference>
<reference evidence="1" key="1">
    <citation type="submission" date="2021-01" db="EMBL/GenBank/DDBJ databases">
        <authorList>
            <person name="Corre E."/>
            <person name="Pelletier E."/>
            <person name="Niang G."/>
            <person name="Scheremetjew M."/>
            <person name="Finn R."/>
            <person name="Kale V."/>
            <person name="Holt S."/>
            <person name="Cochrane G."/>
            <person name="Meng A."/>
            <person name="Brown T."/>
            <person name="Cohen L."/>
        </authorList>
    </citation>
    <scope>NUCLEOTIDE SEQUENCE</scope>
    <source>
        <strain evidence="1">GSO104</strain>
    </source>
</reference>
<dbReference type="PANTHER" id="PTHR36529:SF1">
    <property type="entry name" value="GLYCOSYLTRANSFERASE"/>
    <property type="match status" value="1"/>
</dbReference>
<protein>
    <recommendedName>
        <fullName evidence="2">Glycosyltransferase</fullName>
    </recommendedName>
</protein>
<gene>
    <name evidence="1" type="ORF">DBRI00130_LOCUS8113</name>
</gene>